<accession>A0A8H3BGP0</accession>
<name>A0A8H3BGP0_9AGAM</name>
<evidence type="ECO:0000313" key="3">
    <source>
        <dbReference type="Proteomes" id="UP000663888"/>
    </source>
</evidence>
<feature type="compositionally biased region" description="Polar residues" evidence="1">
    <location>
        <begin position="258"/>
        <end position="268"/>
    </location>
</feature>
<comment type="caution">
    <text evidence="2">The sequence shown here is derived from an EMBL/GenBank/DDBJ whole genome shotgun (WGS) entry which is preliminary data.</text>
</comment>
<dbReference type="AlphaFoldDB" id="A0A8H3BGP0"/>
<organism evidence="2 3">
    <name type="scientific">Rhizoctonia solani</name>
    <dbReference type="NCBI Taxonomy" id="456999"/>
    <lineage>
        <taxon>Eukaryota</taxon>
        <taxon>Fungi</taxon>
        <taxon>Dikarya</taxon>
        <taxon>Basidiomycota</taxon>
        <taxon>Agaricomycotina</taxon>
        <taxon>Agaricomycetes</taxon>
        <taxon>Cantharellales</taxon>
        <taxon>Ceratobasidiaceae</taxon>
        <taxon>Rhizoctonia</taxon>
    </lineage>
</organism>
<sequence length="1001" mass="107608">MSDRAPAYVSARSANEILSSIRPTRIKSESLRSLNIFLDELLWLILHSARSLATNRLKAGLLQIMPGPVGKDAVLEAEVELRAYRQRFPHLGPEEPGIKQTEFPLQPTFELLRQKCEAYCTLGDLDENVAVESALQEKMLSAGPFAPKTEQVIPAALYLTAILEHVCEHVLNNVGQVVARDSSRGTAYSLDVYTALCEDTAIYPLFKTMKVHEQIETQSRAFRPGHGGSSSISGGSRTRSISRMKPNEDLGPARKMSIPTSPNTMPTASSPTTLSSLPFGRRPSADAVLATNQQIARSPSVTQSGSSKSSLERTRSSLERITGKKSLERSNSTREKASRGIKLFSKGGGRNSSEDGPSSHMAPFPSVSVKEAPDEQSIASPSDGTRRGTVFQQGPNPESDAGDESDGPFTQDFDELMRSGATMKVSLTPDRLKTFEVFVKQKNQRSRGQTQDNPSSVPPPVPALPAPYSPDSTNMVLAPRTSAGRRDVDAIMEADETVTRSRTQSVAPQFVAEEPPTIPAPPVPPVPPVAGRSRSQTESGSIRPSIGTKPSNAPALLRKASFNGSSRTRSGSDTTPPNEPSVRTRKVSEAPKLATMAATPIRKRGPARRRESMDLDDIINEPLTPRRGSSNALLVAKPAHQTANTRDLIDFLSEGPPEPSPHIARSASQGTIDPNGPAVKSKPSGGGRWFKRFVGGGSTSGERSAPVPDVPEPMSATRLLGKQRSEKNLRGTSTSGLASYGKVPPSPALSVDTGLHAHPSLTLGRRVSPNRKAVPAWNEDGTPKLAEAGQIQIQTTLSPQRDVFGSTSEPARSLSPASSKPSLRRVPVPKLDDDTSSRVDVSEHGLQLVPEPVSAPKTPELSRPERKRPEKIQDPSFASPKVQNKSRETARPASPAANITPSQAAELRAAIAHATSADECRMLLDLVLGHWGLGRHDPEPSAVPPLSAGCSEYDDTDEAMAVDMLLGEGTLKPERQWPLTPKDSHPRLFEARVVSSLRSSE</sequence>
<feature type="compositionally biased region" description="Polar residues" evidence="1">
    <location>
        <begin position="791"/>
        <end position="821"/>
    </location>
</feature>
<dbReference type="InterPro" id="IPR009072">
    <property type="entry name" value="Histone-fold"/>
</dbReference>
<feature type="compositionally biased region" description="Polar residues" evidence="1">
    <location>
        <begin position="293"/>
        <end position="303"/>
    </location>
</feature>
<evidence type="ECO:0000256" key="1">
    <source>
        <dbReference type="SAM" id="MobiDB-lite"/>
    </source>
</evidence>
<feature type="compositionally biased region" description="Gly residues" evidence="1">
    <location>
        <begin position="684"/>
        <end position="699"/>
    </location>
</feature>
<dbReference type="EMBL" id="CAJMWX010001047">
    <property type="protein sequence ID" value="CAE6455873.1"/>
    <property type="molecule type" value="Genomic_DNA"/>
</dbReference>
<feature type="compositionally biased region" description="Pro residues" evidence="1">
    <location>
        <begin position="516"/>
        <end position="528"/>
    </location>
</feature>
<reference evidence="2" key="1">
    <citation type="submission" date="2021-01" db="EMBL/GenBank/DDBJ databases">
        <authorList>
            <person name="Kaushik A."/>
        </authorList>
    </citation>
    <scope>NUCLEOTIDE SEQUENCE</scope>
    <source>
        <strain evidence="2">AG4-R118</strain>
    </source>
</reference>
<proteinExistence type="predicted"/>
<feature type="compositionally biased region" description="Polar residues" evidence="1">
    <location>
        <begin position="533"/>
        <end position="542"/>
    </location>
</feature>
<feature type="compositionally biased region" description="Low complexity" evidence="1">
    <location>
        <begin position="564"/>
        <end position="575"/>
    </location>
</feature>
<feature type="compositionally biased region" description="Low complexity" evidence="1">
    <location>
        <begin position="269"/>
        <end position="278"/>
    </location>
</feature>
<protein>
    <submittedName>
        <fullName evidence="2">Uncharacterized protein</fullName>
    </submittedName>
</protein>
<feature type="compositionally biased region" description="Basic and acidic residues" evidence="1">
    <location>
        <begin position="860"/>
        <end position="873"/>
    </location>
</feature>
<dbReference type="GO" id="GO:0046982">
    <property type="term" value="F:protein heterodimerization activity"/>
    <property type="evidence" value="ECO:0007669"/>
    <property type="project" value="InterPro"/>
</dbReference>
<dbReference type="Proteomes" id="UP000663888">
    <property type="component" value="Unassembled WGS sequence"/>
</dbReference>
<feature type="compositionally biased region" description="Basic and acidic residues" evidence="1">
    <location>
        <begin position="310"/>
        <end position="338"/>
    </location>
</feature>
<evidence type="ECO:0000313" key="2">
    <source>
        <dbReference type="EMBL" id="CAE6455873.1"/>
    </source>
</evidence>
<feature type="region of interest" description="Disordered" evidence="1">
    <location>
        <begin position="218"/>
        <end position="281"/>
    </location>
</feature>
<feature type="compositionally biased region" description="Pro residues" evidence="1">
    <location>
        <begin position="456"/>
        <end position="468"/>
    </location>
</feature>
<gene>
    <name evidence="2" type="ORF">RDB_LOCUS76753</name>
</gene>
<feature type="compositionally biased region" description="Basic and acidic residues" evidence="1">
    <location>
        <begin position="830"/>
        <end position="843"/>
    </location>
</feature>
<feature type="region of interest" description="Disordered" evidence="1">
    <location>
        <begin position="293"/>
        <end position="633"/>
    </location>
</feature>
<dbReference type="Gene3D" id="1.10.20.10">
    <property type="entry name" value="Histone, subunit A"/>
    <property type="match status" value="1"/>
</dbReference>
<feature type="region of interest" description="Disordered" evidence="1">
    <location>
        <begin position="650"/>
        <end position="901"/>
    </location>
</feature>
<feature type="compositionally biased region" description="Low complexity" evidence="1">
    <location>
        <begin position="229"/>
        <end position="243"/>
    </location>
</feature>